<proteinExistence type="predicted"/>
<accession>A0A8S5U806</accession>
<reference evidence="2" key="1">
    <citation type="journal article" date="2021" name="Proc. Natl. Acad. Sci. U.S.A.">
        <title>A Catalog of Tens of Thousands of Viruses from Human Metagenomes Reveals Hidden Associations with Chronic Diseases.</title>
        <authorList>
            <person name="Tisza M.J."/>
            <person name="Buck C.B."/>
        </authorList>
    </citation>
    <scope>NUCLEOTIDE SEQUENCE</scope>
    <source>
        <strain evidence="2">CtGDt6</strain>
    </source>
</reference>
<evidence type="ECO:0000256" key="1">
    <source>
        <dbReference type="SAM" id="Phobius"/>
    </source>
</evidence>
<organism evidence="2">
    <name type="scientific">Siphoviridae sp. ctGDt6</name>
    <dbReference type="NCBI Taxonomy" id="2825408"/>
    <lineage>
        <taxon>Viruses</taxon>
        <taxon>Duplodnaviria</taxon>
        <taxon>Heunggongvirae</taxon>
        <taxon>Uroviricota</taxon>
        <taxon>Caudoviricetes</taxon>
    </lineage>
</organism>
<keyword evidence="1" id="KW-1133">Transmembrane helix</keyword>
<name>A0A8S5U806_9CAUD</name>
<evidence type="ECO:0000313" key="2">
    <source>
        <dbReference type="EMBL" id="DAF90600.1"/>
    </source>
</evidence>
<feature type="transmembrane region" description="Helical" evidence="1">
    <location>
        <begin position="12"/>
        <end position="30"/>
    </location>
</feature>
<keyword evidence="1" id="KW-0812">Transmembrane</keyword>
<dbReference type="EMBL" id="BK016032">
    <property type="protein sequence ID" value="DAF90600.1"/>
    <property type="molecule type" value="Genomic_DNA"/>
</dbReference>
<keyword evidence="1" id="KW-0472">Membrane</keyword>
<protein>
    <submittedName>
        <fullName evidence="2">Uncharacterized protein</fullName>
    </submittedName>
</protein>
<sequence length="196" mass="22370">MDKKDNKKKLQEIVIAVLAGMVFVTALFIINNITESNNNIIASTQAKTQSTEVATKDMLDNGMSYLDEDKYKFICEQMDYNHIMFTDEDLTDKYVKIDIMLTNRYTLSSKDMEDESISKVVNAYNLQAGFFTGVVKNKSEYGKEKIYIYFSKDFNLKSGNYKTGDKITTYGLIVNCENNGAGSYNSISFIPRFIEK</sequence>